<keyword evidence="1 10" id="KW-0963">Cytoplasm</keyword>
<dbReference type="HAMAP" id="MF_02019">
    <property type="entry name" value="MurF"/>
    <property type="match status" value="1"/>
</dbReference>
<reference evidence="15 16" key="1">
    <citation type="submission" date="2020-01" db="EMBL/GenBank/DDBJ databases">
        <title>Bacteria diversity of Porities sp.</title>
        <authorList>
            <person name="Wang G."/>
        </authorList>
    </citation>
    <scope>NUCLEOTIDE SEQUENCE [LARGE SCALE GENOMIC DNA]</scope>
    <source>
        <strain evidence="15 16">R33</strain>
    </source>
</reference>
<evidence type="ECO:0000256" key="1">
    <source>
        <dbReference type="ARBA" id="ARBA00022490"/>
    </source>
</evidence>
<evidence type="ECO:0000313" key="16">
    <source>
        <dbReference type="Proteomes" id="UP000475249"/>
    </source>
</evidence>
<comment type="caution">
    <text evidence="15">The sequence shown here is derived from an EMBL/GenBank/DDBJ whole genome shotgun (WGS) entry which is preliminary data.</text>
</comment>
<gene>
    <name evidence="10 15" type="primary">murF</name>
    <name evidence="15" type="ORF">GTQ38_19180</name>
</gene>
<evidence type="ECO:0000256" key="8">
    <source>
        <dbReference type="ARBA" id="ARBA00023306"/>
    </source>
</evidence>
<dbReference type="AlphaFoldDB" id="A0A6L9EHF3"/>
<evidence type="ECO:0000313" key="15">
    <source>
        <dbReference type="EMBL" id="NAS14141.1"/>
    </source>
</evidence>
<evidence type="ECO:0000256" key="11">
    <source>
        <dbReference type="RuleBase" id="RU004136"/>
    </source>
</evidence>
<dbReference type="EC" id="6.3.2.10" evidence="10 11"/>
<dbReference type="Gene3D" id="3.40.1390.10">
    <property type="entry name" value="MurE/MurF, N-terminal domain"/>
    <property type="match status" value="1"/>
</dbReference>
<evidence type="ECO:0000256" key="6">
    <source>
        <dbReference type="ARBA" id="ARBA00022960"/>
    </source>
</evidence>
<keyword evidence="3 10" id="KW-0132">Cell division</keyword>
<evidence type="ECO:0000256" key="7">
    <source>
        <dbReference type="ARBA" id="ARBA00022984"/>
    </source>
</evidence>
<dbReference type="GO" id="GO:0005524">
    <property type="term" value="F:ATP binding"/>
    <property type="evidence" value="ECO:0007669"/>
    <property type="project" value="UniProtKB-UniRule"/>
</dbReference>
<keyword evidence="16" id="KW-1185">Reference proteome</keyword>
<dbReference type="SUPFAM" id="SSF53623">
    <property type="entry name" value="MurD-like peptide ligases, catalytic domain"/>
    <property type="match status" value="1"/>
</dbReference>
<organism evidence="15 16">
    <name type="scientific">Poritiphilus flavus</name>
    <dbReference type="NCBI Taxonomy" id="2697053"/>
    <lineage>
        <taxon>Bacteria</taxon>
        <taxon>Pseudomonadati</taxon>
        <taxon>Bacteroidota</taxon>
        <taxon>Flavobacteriia</taxon>
        <taxon>Flavobacteriales</taxon>
        <taxon>Flavobacteriaceae</taxon>
        <taxon>Poritiphilus</taxon>
    </lineage>
</organism>
<feature type="domain" description="Mur ligase N-terminal catalytic" evidence="12">
    <location>
        <begin position="16"/>
        <end position="84"/>
    </location>
</feature>
<comment type="similarity">
    <text evidence="10">Belongs to the MurCDEF family. MurF subfamily.</text>
</comment>
<keyword evidence="6 10" id="KW-0133">Cell shape</keyword>
<protein>
    <recommendedName>
        <fullName evidence="10 11">UDP-N-acetylmuramoyl-tripeptide--D-alanyl-D-alanine ligase</fullName>
        <ecNumber evidence="10 11">6.3.2.10</ecNumber>
    </recommendedName>
    <alternativeName>
        <fullName evidence="10">D-alanyl-D-alanine-adding enzyme</fullName>
    </alternativeName>
</protein>
<evidence type="ECO:0000256" key="2">
    <source>
        <dbReference type="ARBA" id="ARBA00022598"/>
    </source>
</evidence>
<evidence type="ECO:0000259" key="12">
    <source>
        <dbReference type="Pfam" id="PF01225"/>
    </source>
</evidence>
<dbReference type="InterPro" id="IPR013221">
    <property type="entry name" value="Mur_ligase_cen"/>
</dbReference>
<dbReference type="GO" id="GO:0009252">
    <property type="term" value="P:peptidoglycan biosynthetic process"/>
    <property type="evidence" value="ECO:0007669"/>
    <property type="project" value="UniProtKB-UniRule"/>
</dbReference>
<dbReference type="SUPFAM" id="SSF63418">
    <property type="entry name" value="MurE/MurF N-terminal domain"/>
    <property type="match status" value="1"/>
</dbReference>
<keyword evidence="4 10" id="KW-0547">Nucleotide-binding</keyword>
<feature type="binding site" evidence="10">
    <location>
        <begin position="98"/>
        <end position="104"/>
    </location>
    <ligand>
        <name>ATP</name>
        <dbReference type="ChEBI" id="CHEBI:30616"/>
    </ligand>
</feature>
<dbReference type="GO" id="GO:0047480">
    <property type="term" value="F:UDP-N-acetylmuramoyl-tripeptide-D-alanyl-D-alanine ligase activity"/>
    <property type="evidence" value="ECO:0007669"/>
    <property type="project" value="UniProtKB-UniRule"/>
</dbReference>
<dbReference type="Proteomes" id="UP000475249">
    <property type="component" value="Unassembled WGS sequence"/>
</dbReference>
<dbReference type="PANTHER" id="PTHR43024:SF1">
    <property type="entry name" value="UDP-N-ACETYLMURAMOYL-TRIPEPTIDE--D-ALANYL-D-ALANINE LIGASE"/>
    <property type="match status" value="1"/>
</dbReference>
<evidence type="ECO:0000256" key="4">
    <source>
        <dbReference type="ARBA" id="ARBA00022741"/>
    </source>
</evidence>
<feature type="domain" description="Mur ligase central" evidence="14">
    <location>
        <begin position="97"/>
        <end position="276"/>
    </location>
</feature>
<evidence type="ECO:0000259" key="13">
    <source>
        <dbReference type="Pfam" id="PF02875"/>
    </source>
</evidence>
<dbReference type="GO" id="GO:0005737">
    <property type="term" value="C:cytoplasm"/>
    <property type="evidence" value="ECO:0007669"/>
    <property type="project" value="UniProtKB-SubCell"/>
</dbReference>
<keyword evidence="9 10" id="KW-0961">Cell wall biogenesis/degradation</keyword>
<sequence>MTTVEELHKRFLEYPLVSTDSRKIEADCIFFALKGPNFDGNTFAREALEKGAAFVVIDNPDYHWEGKTLLVKDVLTALQELARYHRHYCNARVIALTGSNGKTTTKELIYSVLSGKYRTIATKGNLNNHIGVPLTLLSIQADTEFAIIEMGANHQKEIAFLSNIAEPDFGYITNFGKAHLEGFGGVEGVIKGKSELYDFLTANNKHAFLNADDPIQVEKLSGYVRKIGFSQTDPQYFNIRFLRADPFVWLEIEDTVIKTQLIGEYNFSNCCVALLIGKYFNVPLESMKEGIENYVPENNRSQVLHHKHFKIIMDAYNANPSSMKVALEQFGKMKEDPKIAFLGDMFELGEDAEREHQQIAELAASLNLEEVFLVGENFYRTQTELQKFPSFDSLSSHLKTSPLSSGTLLIKGSRGMALERLLEVL</sequence>
<keyword evidence="5 10" id="KW-0067">ATP-binding</keyword>
<dbReference type="GO" id="GO:0071555">
    <property type="term" value="P:cell wall organization"/>
    <property type="evidence" value="ECO:0007669"/>
    <property type="project" value="UniProtKB-KW"/>
</dbReference>
<evidence type="ECO:0000256" key="9">
    <source>
        <dbReference type="ARBA" id="ARBA00023316"/>
    </source>
</evidence>
<dbReference type="InterPro" id="IPR051046">
    <property type="entry name" value="MurCDEF_CellWall_CoF430Synth"/>
</dbReference>
<dbReference type="Gene3D" id="3.90.190.20">
    <property type="entry name" value="Mur ligase, C-terminal domain"/>
    <property type="match status" value="1"/>
</dbReference>
<dbReference type="InterPro" id="IPR036615">
    <property type="entry name" value="Mur_ligase_C_dom_sf"/>
</dbReference>
<dbReference type="RefSeq" id="WP_161437193.1">
    <property type="nucleotide sequence ID" value="NZ_WXYO01000009.1"/>
</dbReference>
<keyword evidence="7 10" id="KW-0573">Peptidoglycan synthesis</keyword>
<dbReference type="Gene3D" id="3.40.1190.10">
    <property type="entry name" value="Mur-like, catalytic domain"/>
    <property type="match status" value="1"/>
</dbReference>
<dbReference type="UniPathway" id="UPA00219"/>
<evidence type="ECO:0000259" key="14">
    <source>
        <dbReference type="Pfam" id="PF08245"/>
    </source>
</evidence>
<feature type="domain" description="Mur ligase C-terminal" evidence="13">
    <location>
        <begin position="300"/>
        <end position="380"/>
    </location>
</feature>
<dbReference type="NCBIfam" id="TIGR01143">
    <property type="entry name" value="murF"/>
    <property type="match status" value="1"/>
</dbReference>
<comment type="subcellular location">
    <subcellularLocation>
        <location evidence="10 11">Cytoplasm</location>
    </subcellularLocation>
</comment>
<proteinExistence type="inferred from homology"/>
<dbReference type="Pfam" id="PF01225">
    <property type="entry name" value="Mur_ligase"/>
    <property type="match status" value="1"/>
</dbReference>
<keyword evidence="8 10" id="KW-0131">Cell cycle</keyword>
<evidence type="ECO:0000256" key="10">
    <source>
        <dbReference type="HAMAP-Rule" id="MF_02019"/>
    </source>
</evidence>
<dbReference type="InterPro" id="IPR000713">
    <property type="entry name" value="Mur_ligase_N"/>
</dbReference>
<dbReference type="GO" id="GO:0051301">
    <property type="term" value="P:cell division"/>
    <property type="evidence" value="ECO:0007669"/>
    <property type="project" value="UniProtKB-KW"/>
</dbReference>
<comment type="function">
    <text evidence="10 11">Involved in cell wall formation. Catalyzes the final step in the synthesis of UDP-N-acetylmuramoyl-pentapeptide, the precursor of murein.</text>
</comment>
<comment type="pathway">
    <text evidence="10 11">Cell wall biogenesis; peptidoglycan biosynthesis.</text>
</comment>
<keyword evidence="2 10" id="KW-0436">Ligase</keyword>
<dbReference type="Pfam" id="PF02875">
    <property type="entry name" value="Mur_ligase_C"/>
    <property type="match status" value="1"/>
</dbReference>
<dbReference type="InterPro" id="IPR004101">
    <property type="entry name" value="Mur_ligase_C"/>
</dbReference>
<dbReference type="InterPro" id="IPR005863">
    <property type="entry name" value="UDP-N-AcMur_synth"/>
</dbReference>
<evidence type="ECO:0000256" key="5">
    <source>
        <dbReference type="ARBA" id="ARBA00022840"/>
    </source>
</evidence>
<dbReference type="SUPFAM" id="SSF53244">
    <property type="entry name" value="MurD-like peptide ligases, peptide-binding domain"/>
    <property type="match status" value="1"/>
</dbReference>
<dbReference type="InterPro" id="IPR036565">
    <property type="entry name" value="Mur-like_cat_sf"/>
</dbReference>
<name>A0A6L9EHF3_9FLAO</name>
<evidence type="ECO:0000256" key="3">
    <source>
        <dbReference type="ARBA" id="ARBA00022618"/>
    </source>
</evidence>
<dbReference type="Pfam" id="PF08245">
    <property type="entry name" value="Mur_ligase_M"/>
    <property type="match status" value="1"/>
</dbReference>
<comment type="catalytic activity">
    <reaction evidence="10 11">
        <text>D-alanyl-D-alanine + UDP-N-acetyl-alpha-D-muramoyl-L-alanyl-gamma-D-glutamyl-meso-2,6-diaminopimelate + ATP = UDP-N-acetyl-alpha-D-muramoyl-L-alanyl-gamma-D-glutamyl-meso-2,6-diaminopimeloyl-D-alanyl-D-alanine + ADP + phosphate + H(+)</text>
        <dbReference type="Rhea" id="RHEA:28374"/>
        <dbReference type="ChEBI" id="CHEBI:15378"/>
        <dbReference type="ChEBI" id="CHEBI:30616"/>
        <dbReference type="ChEBI" id="CHEBI:43474"/>
        <dbReference type="ChEBI" id="CHEBI:57822"/>
        <dbReference type="ChEBI" id="CHEBI:61386"/>
        <dbReference type="ChEBI" id="CHEBI:83905"/>
        <dbReference type="ChEBI" id="CHEBI:456216"/>
        <dbReference type="EC" id="6.3.2.10"/>
    </reaction>
</comment>
<dbReference type="EMBL" id="WXYO01000009">
    <property type="protein sequence ID" value="NAS14141.1"/>
    <property type="molecule type" value="Genomic_DNA"/>
</dbReference>
<dbReference type="GO" id="GO:0008360">
    <property type="term" value="P:regulation of cell shape"/>
    <property type="evidence" value="ECO:0007669"/>
    <property type="project" value="UniProtKB-KW"/>
</dbReference>
<accession>A0A6L9EHF3</accession>
<dbReference type="PANTHER" id="PTHR43024">
    <property type="entry name" value="UDP-N-ACETYLMURAMOYL-TRIPEPTIDE--D-ALANYL-D-ALANINE LIGASE"/>
    <property type="match status" value="1"/>
</dbReference>
<dbReference type="InterPro" id="IPR035911">
    <property type="entry name" value="MurE/MurF_N"/>
</dbReference>